<evidence type="ECO:0000256" key="2">
    <source>
        <dbReference type="ARBA" id="ARBA00049989"/>
    </source>
</evidence>
<keyword evidence="1 3" id="KW-0732">Signal</keyword>
<organism evidence="5">
    <name type="scientific">Salmonella enterica</name>
    <name type="common">Salmonella choleraesuis</name>
    <dbReference type="NCBI Taxonomy" id="28901"/>
    <lineage>
        <taxon>Bacteria</taxon>
        <taxon>Pseudomonadati</taxon>
        <taxon>Pseudomonadota</taxon>
        <taxon>Gammaproteobacteria</taxon>
        <taxon>Enterobacterales</taxon>
        <taxon>Enterobacteriaceae</taxon>
        <taxon>Salmonella</taxon>
    </lineage>
</organism>
<dbReference type="AlphaFoldDB" id="A0A5T7VUS7"/>
<dbReference type="EMBL" id="AAGAQC010000022">
    <property type="protein sequence ID" value="EBL9210834.1"/>
    <property type="molecule type" value="Genomic_DNA"/>
</dbReference>
<evidence type="ECO:0000313" key="6">
    <source>
        <dbReference type="EMBL" id="EBN2829352.1"/>
    </source>
</evidence>
<feature type="signal peptide" evidence="3">
    <location>
        <begin position="1"/>
        <end position="21"/>
    </location>
</feature>
<evidence type="ECO:0000313" key="5">
    <source>
        <dbReference type="EMBL" id="EBN2156941.1"/>
    </source>
</evidence>
<dbReference type="GO" id="GO:0007155">
    <property type="term" value="P:cell adhesion"/>
    <property type="evidence" value="ECO:0007669"/>
    <property type="project" value="InterPro"/>
</dbReference>
<reference evidence="5" key="1">
    <citation type="submission" date="2018-06" db="EMBL/GenBank/DDBJ databases">
        <authorList>
            <consortium name="PulseNet: The National Subtyping Network for Foodborne Disease Surveillance"/>
            <person name="Tarr C.L."/>
            <person name="Trees E."/>
            <person name="Katz L.S."/>
            <person name="Carleton-Romer H.A."/>
            <person name="Stroika S."/>
            <person name="Kucerova Z."/>
            <person name="Roache K.F."/>
            <person name="Sabol A.L."/>
            <person name="Besser J."/>
            <person name="Gerner-Smidt P."/>
        </authorList>
    </citation>
    <scope>NUCLEOTIDE SEQUENCE</scope>
    <source>
        <strain evidence="5">PNUSAS041911</strain>
        <strain evidence="4">PNUSAS042495</strain>
        <strain evidence="6">PNUSAS042910</strain>
    </source>
</reference>
<dbReference type="Pfam" id="PF02432">
    <property type="entry name" value="Fimbrial_K88"/>
    <property type="match status" value="1"/>
</dbReference>
<comment type="similarity">
    <text evidence="2">Belongs to the fimbrial K88 protein family.</text>
</comment>
<dbReference type="EMBL" id="AAGFCB010000032">
    <property type="protein sequence ID" value="EBN2156941.1"/>
    <property type="molecule type" value="Genomic_DNA"/>
</dbReference>
<feature type="chain" id="PRO_5036373386" evidence="3">
    <location>
        <begin position="22"/>
        <end position="285"/>
    </location>
</feature>
<sequence length="285" mass="29346">MKKTLIALAVATSAISGMAHAWTNGDFNGSVDIGGNLTADDYRQKWSWAVGNGIDGFRNVLTDLTEVGTKLTIIVNGDKPILLGKTTEAFATPSSAGGFGGIPLIKFTDYEGASVQIKSPEGETNKGLAYFVLPMKDATGTKVGSVKVNASYAGVALGAAVTHANLFSVYSTARDQIFYGGIPVNVTKAELASGAAAAARTALFGSLSQADMTAQLQAVEPAAATDVRDYGQSAPSSMDVNTNKAISAAYALGIANGQAIEATFDKAVTASMQWSAPLNVAVTYN</sequence>
<protein>
    <submittedName>
        <fullName evidence="5">Fimbrial protein</fullName>
    </submittedName>
</protein>
<proteinExistence type="inferred from homology"/>
<comment type="caution">
    <text evidence="5">The sequence shown here is derived from an EMBL/GenBank/DDBJ whole genome shotgun (WGS) entry which is preliminary data.</text>
</comment>
<evidence type="ECO:0000256" key="1">
    <source>
        <dbReference type="ARBA" id="ARBA00022729"/>
    </source>
</evidence>
<dbReference type="GO" id="GO:0009289">
    <property type="term" value="C:pilus"/>
    <property type="evidence" value="ECO:0007669"/>
    <property type="project" value="InterPro"/>
</dbReference>
<name>A0A5T7VUS7_SALER</name>
<evidence type="ECO:0000256" key="3">
    <source>
        <dbReference type="SAM" id="SignalP"/>
    </source>
</evidence>
<dbReference type="EMBL" id="AAGFHZ010000035">
    <property type="protein sequence ID" value="EBN2829352.1"/>
    <property type="molecule type" value="Genomic_DNA"/>
</dbReference>
<accession>A0A5T7VUS7</accession>
<dbReference type="InterPro" id="IPR003467">
    <property type="entry name" value="Fimbrial_K88_FaeH"/>
</dbReference>
<evidence type="ECO:0000313" key="4">
    <source>
        <dbReference type="EMBL" id="EBL9210834.1"/>
    </source>
</evidence>
<gene>
    <name evidence="5" type="ORF">DMS94_21915</name>
    <name evidence="6" type="ORF">DOF78_22705</name>
    <name evidence="4" type="ORF">DOF85_23365</name>
</gene>